<proteinExistence type="predicted"/>
<reference evidence="1" key="1">
    <citation type="submission" date="2022-04" db="EMBL/GenBank/DDBJ databases">
        <title>Genome of the entomopathogenic fungus Entomophthora muscae.</title>
        <authorList>
            <person name="Elya C."/>
            <person name="Lovett B.R."/>
            <person name="Lee E."/>
            <person name="Macias A.M."/>
            <person name="Hajek A.E."/>
            <person name="De Bivort B.L."/>
            <person name="Kasson M.T."/>
            <person name="De Fine Licht H.H."/>
            <person name="Stajich J.E."/>
        </authorList>
    </citation>
    <scope>NUCLEOTIDE SEQUENCE</scope>
    <source>
        <strain evidence="1">Berkeley</strain>
    </source>
</reference>
<evidence type="ECO:0000313" key="2">
    <source>
        <dbReference type="Proteomes" id="UP001165960"/>
    </source>
</evidence>
<protein>
    <submittedName>
        <fullName evidence="1">Uncharacterized protein</fullName>
    </submittedName>
</protein>
<dbReference type="EMBL" id="QTSX02005987">
    <property type="protein sequence ID" value="KAJ9056239.1"/>
    <property type="molecule type" value="Genomic_DNA"/>
</dbReference>
<accession>A0ACC2S1P6</accession>
<gene>
    <name evidence="1" type="ORF">DSO57_1035246</name>
</gene>
<keyword evidence="2" id="KW-1185">Reference proteome</keyword>
<dbReference type="Proteomes" id="UP001165960">
    <property type="component" value="Unassembled WGS sequence"/>
</dbReference>
<organism evidence="1 2">
    <name type="scientific">Entomophthora muscae</name>
    <dbReference type="NCBI Taxonomy" id="34485"/>
    <lineage>
        <taxon>Eukaryota</taxon>
        <taxon>Fungi</taxon>
        <taxon>Fungi incertae sedis</taxon>
        <taxon>Zoopagomycota</taxon>
        <taxon>Entomophthoromycotina</taxon>
        <taxon>Entomophthoromycetes</taxon>
        <taxon>Entomophthorales</taxon>
        <taxon>Entomophthoraceae</taxon>
        <taxon>Entomophthora</taxon>
    </lineage>
</organism>
<evidence type="ECO:0000313" key="1">
    <source>
        <dbReference type="EMBL" id="KAJ9056239.1"/>
    </source>
</evidence>
<comment type="caution">
    <text evidence="1">The sequence shown here is derived from an EMBL/GenBank/DDBJ whole genome shotgun (WGS) entry which is preliminary data.</text>
</comment>
<sequence>MTEEDCKLRAQDCNTTVTGSERGTVTHVKREEEVDSIFAEAEVPLIRLPCLSFEDLQDWSNDFVLKTAFSLLTMPSALLCACCNSEKLPSTYPAIIN</sequence>
<name>A0ACC2S1P6_9FUNG</name>